<sequence length="324" mass="34761">MVLHASTIIARAPSTIVSYLNKISSKHAKDSIVFTLSANSPDLSTLVSQLTALSPSHIGCLTSPTHGDTLSCSIAAFSRNEVTSFRSTIPGRAEPQVGRWHAFREKEAKAATSMIDIEENKDGSIKWEDVWDRNVGPDVLPAELKALSPDTVTSMIYFSDLAPEGLLNSITTFSNATQVGLLASSTPFVTGRPVTLFRDNEIFSSGAVGLCSTTPHPPTVNVDFPSLLCITPPLKITRSEGNLVNTLDDANPTRLLLNAISKHGINSNNPFKEDEFYLGVVDNGQLSEVYRIMSGDPSRGTIALQSPSAPPEGSVVQVYVHLVA</sequence>
<gene>
    <name evidence="1" type="ORF">BJ138DRAFT_997911</name>
</gene>
<dbReference type="EMBL" id="MU267600">
    <property type="protein sequence ID" value="KAH7915434.1"/>
    <property type="molecule type" value="Genomic_DNA"/>
</dbReference>
<keyword evidence="2" id="KW-1185">Reference proteome</keyword>
<organism evidence="1 2">
    <name type="scientific">Hygrophoropsis aurantiaca</name>
    <dbReference type="NCBI Taxonomy" id="72124"/>
    <lineage>
        <taxon>Eukaryota</taxon>
        <taxon>Fungi</taxon>
        <taxon>Dikarya</taxon>
        <taxon>Basidiomycota</taxon>
        <taxon>Agaricomycotina</taxon>
        <taxon>Agaricomycetes</taxon>
        <taxon>Agaricomycetidae</taxon>
        <taxon>Boletales</taxon>
        <taxon>Coniophorineae</taxon>
        <taxon>Hygrophoropsidaceae</taxon>
        <taxon>Hygrophoropsis</taxon>
    </lineage>
</organism>
<accession>A0ACB8AQG5</accession>
<dbReference type="Proteomes" id="UP000790377">
    <property type="component" value="Unassembled WGS sequence"/>
</dbReference>
<reference evidence="1" key="1">
    <citation type="journal article" date="2021" name="New Phytol.">
        <title>Evolutionary innovations through gain and loss of genes in the ectomycorrhizal Boletales.</title>
        <authorList>
            <person name="Wu G."/>
            <person name="Miyauchi S."/>
            <person name="Morin E."/>
            <person name="Kuo A."/>
            <person name="Drula E."/>
            <person name="Varga T."/>
            <person name="Kohler A."/>
            <person name="Feng B."/>
            <person name="Cao Y."/>
            <person name="Lipzen A."/>
            <person name="Daum C."/>
            <person name="Hundley H."/>
            <person name="Pangilinan J."/>
            <person name="Johnson J."/>
            <person name="Barry K."/>
            <person name="LaButti K."/>
            <person name="Ng V."/>
            <person name="Ahrendt S."/>
            <person name="Min B."/>
            <person name="Choi I.G."/>
            <person name="Park H."/>
            <person name="Plett J.M."/>
            <person name="Magnuson J."/>
            <person name="Spatafora J.W."/>
            <person name="Nagy L.G."/>
            <person name="Henrissat B."/>
            <person name="Grigoriev I.V."/>
            <person name="Yang Z.L."/>
            <person name="Xu J."/>
            <person name="Martin F.M."/>
        </authorList>
    </citation>
    <scope>NUCLEOTIDE SEQUENCE</scope>
    <source>
        <strain evidence="1">ATCC 28755</strain>
    </source>
</reference>
<evidence type="ECO:0000313" key="2">
    <source>
        <dbReference type="Proteomes" id="UP000790377"/>
    </source>
</evidence>
<proteinExistence type="predicted"/>
<comment type="caution">
    <text evidence="1">The sequence shown here is derived from an EMBL/GenBank/DDBJ whole genome shotgun (WGS) entry which is preliminary data.</text>
</comment>
<protein>
    <submittedName>
        <fullName evidence="1">Uncharacterized protein</fullName>
    </submittedName>
</protein>
<name>A0ACB8AQG5_9AGAM</name>
<evidence type="ECO:0000313" key="1">
    <source>
        <dbReference type="EMBL" id="KAH7915434.1"/>
    </source>
</evidence>